<sequence length="217" mass="25150">MSRATLASLDMSLYPLVWEQQTFIDSQQFLIAILTQSAEIKPEDFTKLLLNNPVYQEWINATVFGRYIQRSFAAFYQQTEDSFNMDMPALFRNELTRHAQYMPLGQVLFFAGEMSKVVRQTKLLTTTVNPATAIINAQKMTTHQVSHSKVIVNQITIVSKQVLGFPIRHNKRTSERLRNEVLIMDFQDLRLVNEVTIEDIKKSNIESSILLRSYELR</sequence>
<dbReference type="Proteomes" id="UP001243298">
    <property type="component" value="Unassembled WGS sequence"/>
</dbReference>
<protein>
    <submittedName>
        <fullName evidence="1">Uncharacterized protein</fullName>
    </submittedName>
</protein>
<accession>A0ABT6IVJ8</accession>
<dbReference type="EMBL" id="PGFT01000001">
    <property type="protein sequence ID" value="MDH4905850.1"/>
    <property type="molecule type" value="Genomic_DNA"/>
</dbReference>
<comment type="caution">
    <text evidence="1">The sequence shown here is derived from an EMBL/GenBank/DDBJ whole genome shotgun (WGS) entry which is preliminary data.</text>
</comment>
<proteinExistence type="predicted"/>
<dbReference type="RefSeq" id="WP_284719752.1">
    <property type="nucleotide sequence ID" value="NZ_PGFT01000001.1"/>
</dbReference>
<evidence type="ECO:0000313" key="2">
    <source>
        <dbReference type="Proteomes" id="UP001243298"/>
    </source>
</evidence>
<gene>
    <name evidence="1" type="ORF">CUR83_12485</name>
</gene>
<reference evidence="1 2" key="1">
    <citation type="submission" date="2017-11" db="EMBL/GenBank/DDBJ databases">
        <title>Whole genome sequencing of Psychrobacter pocilloporae S6-60T(=JCM 31058T=LMG 29157T).</title>
        <authorList>
            <person name="Das S.K."/>
        </authorList>
    </citation>
    <scope>NUCLEOTIDE SEQUENCE [LARGE SCALE GENOMIC DNA]</scope>
    <source>
        <strain evidence="1 2">S6-60</strain>
    </source>
</reference>
<organism evidence="1 2">
    <name type="scientific">Psychrobacter pocilloporae</name>
    <dbReference type="NCBI Taxonomy" id="1775882"/>
    <lineage>
        <taxon>Bacteria</taxon>
        <taxon>Pseudomonadati</taxon>
        <taxon>Pseudomonadota</taxon>
        <taxon>Gammaproteobacteria</taxon>
        <taxon>Moraxellales</taxon>
        <taxon>Moraxellaceae</taxon>
        <taxon>Psychrobacter</taxon>
    </lineage>
</organism>
<keyword evidence="2" id="KW-1185">Reference proteome</keyword>
<name>A0ABT6IVJ8_9GAMM</name>
<evidence type="ECO:0000313" key="1">
    <source>
        <dbReference type="EMBL" id="MDH4905850.1"/>
    </source>
</evidence>